<evidence type="ECO:0000313" key="1">
    <source>
        <dbReference type="EMBL" id="KHG24935.1"/>
    </source>
</evidence>
<sequence>MYIELMRTSWDVMNLWFI</sequence>
<accession>A0A0B0PIV1</accession>
<reference evidence="2" key="1">
    <citation type="submission" date="2014-09" db="EMBL/GenBank/DDBJ databases">
        <authorList>
            <person name="Mudge J."/>
            <person name="Ramaraj T."/>
            <person name="Lindquist I.E."/>
            <person name="Bharti A.K."/>
            <person name="Sundararajan A."/>
            <person name="Cameron C.T."/>
            <person name="Woodward J.E."/>
            <person name="May G.D."/>
            <person name="Brubaker C."/>
            <person name="Broadhvest J."/>
            <person name="Wilkins T.A."/>
        </authorList>
    </citation>
    <scope>NUCLEOTIDE SEQUENCE</scope>
    <source>
        <strain evidence="2">cv. AKA8401</strain>
    </source>
</reference>
<organism evidence="1 2">
    <name type="scientific">Gossypium arboreum</name>
    <name type="common">Tree cotton</name>
    <name type="synonym">Gossypium nanking</name>
    <dbReference type="NCBI Taxonomy" id="29729"/>
    <lineage>
        <taxon>Eukaryota</taxon>
        <taxon>Viridiplantae</taxon>
        <taxon>Streptophyta</taxon>
        <taxon>Embryophyta</taxon>
        <taxon>Tracheophyta</taxon>
        <taxon>Spermatophyta</taxon>
        <taxon>Magnoliopsida</taxon>
        <taxon>eudicotyledons</taxon>
        <taxon>Gunneridae</taxon>
        <taxon>Pentapetalae</taxon>
        <taxon>rosids</taxon>
        <taxon>malvids</taxon>
        <taxon>Malvales</taxon>
        <taxon>Malvaceae</taxon>
        <taxon>Malvoideae</taxon>
        <taxon>Gossypium</taxon>
    </lineage>
</organism>
<proteinExistence type="predicted"/>
<protein>
    <submittedName>
        <fullName evidence="1">Uncharacterized protein</fullName>
    </submittedName>
</protein>
<keyword evidence="2" id="KW-1185">Reference proteome</keyword>
<dbReference type="Proteomes" id="UP000032142">
    <property type="component" value="Unassembled WGS sequence"/>
</dbReference>
<evidence type="ECO:0000313" key="2">
    <source>
        <dbReference type="Proteomes" id="UP000032142"/>
    </source>
</evidence>
<dbReference type="AlphaFoldDB" id="A0A0B0PIV1"/>
<gene>
    <name evidence="1" type="ORF">F383_30965</name>
</gene>
<name>A0A0B0PIV1_GOSAR</name>
<dbReference type="EMBL" id="KN430641">
    <property type="protein sequence ID" value="KHG24935.1"/>
    <property type="molecule type" value="Genomic_DNA"/>
</dbReference>